<dbReference type="InParanoid" id="A0A2K1K286"/>
<evidence type="ECO:0000313" key="3">
    <source>
        <dbReference type="Proteomes" id="UP000006727"/>
    </source>
</evidence>
<organism evidence="1">
    <name type="scientific">Physcomitrium patens</name>
    <name type="common">Spreading-leaved earth moss</name>
    <name type="synonym">Physcomitrella patens</name>
    <dbReference type="NCBI Taxonomy" id="3218"/>
    <lineage>
        <taxon>Eukaryota</taxon>
        <taxon>Viridiplantae</taxon>
        <taxon>Streptophyta</taxon>
        <taxon>Embryophyta</taxon>
        <taxon>Bryophyta</taxon>
        <taxon>Bryophytina</taxon>
        <taxon>Bryopsida</taxon>
        <taxon>Funariidae</taxon>
        <taxon>Funariales</taxon>
        <taxon>Funariaceae</taxon>
        <taxon>Physcomitrium</taxon>
    </lineage>
</organism>
<evidence type="ECO:0000313" key="1">
    <source>
        <dbReference type="EMBL" id="PNR47887.1"/>
    </source>
</evidence>
<reference evidence="2" key="3">
    <citation type="submission" date="2020-12" db="UniProtKB">
        <authorList>
            <consortium name="EnsemblPlants"/>
        </authorList>
    </citation>
    <scope>IDENTIFICATION</scope>
</reference>
<dbReference type="Gramene" id="Pp3c9_6065V3.1">
    <property type="protein sequence ID" value="Pp3c9_6065V3.1"/>
    <property type="gene ID" value="Pp3c9_6065"/>
</dbReference>
<sequence length="167" mass="19599">MMFEDINTTELRDHPLEKLRRNRLPILLELVYFSHVLIVELLRCSEMELIEFFIGVLPFALESCSAAKFSYLSFKGEVIDWSKNIDILPEEENIQSREILWIDSSWMCLLLQNDFAEDERMQILNNVVLREDGGAADRISVVVVLIHIVKDNFWDLASIDFIKYKML</sequence>
<protein>
    <submittedName>
        <fullName evidence="1 2">Uncharacterized protein</fullName>
    </submittedName>
</protein>
<reference evidence="1 3" key="2">
    <citation type="journal article" date="2018" name="Plant J.">
        <title>The Physcomitrella patens chromosome-scale assembly reveals moss genome structure and evolution.</title>
        <authorList>
            <person name="Lang D."/>
            <person name="Ullrich K.K."/>
            <person name="Murat F."/>
            <person name="Fuchs J."/>
            <person name="Jenkins J."/>
            <person name="Haas F.B."/>
            <person name="Piednoel M."/>
            <person name="Gundlach H."/>
            <person name="Van Bel M."/>
            <person name="Meyberg R."/>
            <person name="Vives C."/>
            <person name="Morata J."/>
            <person name="Symeonidi A."/>
            <person name="Hiss M."/>
            <person name="Muchero W."/>
            <person name="Kamisugi Y."/>
            <person name="Saleh O."/>
            <person name="Blanc G."/>
            <person name="Decker E.L."/>
            <person name="van Gessel N."/>
            <person name="Grimwood J."/>
            <person name="Hayes R.D."/>
            <person name="Graham S.W."/>
            <person name="Gunter L.E."/>
            <person name="McDaniel S.F."/>
            <person name="Hoernstein S.N.W."/>
            <person name="Larsson A."/>
            <person name="Li F.W."/>
            <person name="Perroud P.F."/>
            <person name="Phillips J."/>
            <person name="Ranjan P."/>
            <person name="Rokshar D.S."/>
            <person name="Rothfels C.J."/>
            <person name="Schneider L."/>
            <person name="Shu S."/>
            <person name="Stevenson D.W."/>
            <person name="Thummler F."/>
            <person name="Tillich M."/>
            <person name="Villarreal Aguilar J.C."/>
            <person name="Widiez T."/>
            <person name="Wong G.K."/>
            <person name="Wymore A."/>
            <person name="Zhang Y."/>
            <person name="Zimmer A.D."/>
            <person name="Quatrano R.S."/>
            <person name="Mayer K.F.X."/>
            <person name="Goodstein D."/>
            <person name="Casacuberta J.M."/>
            <person name="Vandepoele K."/>
            <person name="Reski R."/>
            <person name="Cuming A.C."/>
            <person name="Tuskan G.A."/>
            <person name="Maumus F."/>
            <person name="Salse J."/>
            <person name="Schmutz J."/>
            <person name="Rensing S.A."/>
        </authorList>
    </citation>
    <scope>NUCLEOTIDE SEQUENCE [LARGE SCALE GENOMIC DNA]</scope>
    <source>
        <strain evidence="2 3">cv. Gransden 2004</strain>
    </source>
</reference>
<proteinExistence type="predicted"/>
<name>A0A2K1K286_PHYPA</name>
<dbReference type="EMBL" id="ABEU02000009">
    <property type="protein sequence ID" value="PNR47887.1"/>
    <property type="molecule type" value="Genomic_DNA"/>
</dbReference>
<reference evidence="1 3" key="1">
    <citation type="journal article" date="2008" name="Science">
        <title>The Physcomitrella genome reveals evolutionary insights into the conquest of land by plants.</title>
        <authorList>
            <person name="Rensing S."/>
            <person name="Lang D."/>
            <person name="Zimmer A."/>
            <person name="Terry A."/>
            <person name="Salamov A."/>
            <person name="Shapiro H."/>
            <person name="Nishiyama T."/>
            <person name="Perroud P.-F."/>
            <person name="Lindquist E."/>
            <person name="Kamisugi Y."/>
            <person name="Tanahashi T."/>
            <person name="Sakakibara K."/>
            <person name="Fujita T."/>
            <person name="Oishi K."/>
            <person name="Shin-I T."/>
            <person name="Kuroki Y."/>
            <person name="Toyoda A."/>
            <person name="Suzuki Y."/>
            <person name="Hashimoto A."/>
            <person name="Yamaguchi K."/>
            <person name="Sugano A."/>
            <person name="Kohara Y."/>
            <person name="Fujiyama A."/>
            <person name="Anterola A."/>
            <person name="Aoki S."/>
            <person name="Ashton N."/>
            <person name="Barbazuk W.B."/>
            <person name="Barker E."/>
            <person name="Bennetzen J."/>
            <person name="Bezanilla M."/>
            <person name="Blankenship R."/>
            <person name="Cho S.H."/>
            <person name="Dutcher S."/>
            <person name="Estelle M."/>
            <person name="Fawcett J.A."/>
            <person name="Gundlach H."/>
            <person name="Hanada K."/>
            <person name="Heyl A."/>
            <person name="Hicks K.A."/>
            <person name="Hugh J."/>
            <person name="Lohr M."/>
            <person name="Mayer K."/>
            <person name="Melkozernov A."/>
            <person name="Murata T."/>
            <person name="Nelson D."/>
            <person name="Pils B."/>
            <person name="Prigge M."/>
            <person name="Reiss B."/>
            <person name="Renner T."/>
            <person name="Rombauts S."/>
            <person name="Rushton P."/>
            <person name="Sanderfoot A."/>
            <person name="Schween G."/>
            <person name="Shiu S.-H."/>
            <person name="Stueber K."/>
            <person name="Theodoulou F.L."/>
            <person name="Tu H."/>
            <person name="Van de Peer Y."/>
            <person name="Verrier P.J."/>
            <person name="Waters E."/>
            <person name="Wood A."/>
            <person name="Yang L."/>
            <person name="Cove D."/>
            <person name="Cuming A."/>
            <person name="Hasebe M."/>
            <person name="Lucas S."/>
            <person name="Mishler D.B."/>
            <person name="Reski R."/>
            <person name="Grigoriev I."/>
            <person name="Quatrano R.S."/>
            <person name="Boore J.L."/>
        </authorList>
    </citation>
    <scope>NUCLEOTIDE SEQUENCE [LARGE SCALE GENOMIC DNA]</scope>
    <source>
        <strain evidence="2 3">cv. Gransden 2004</strain>
    </source>
</reference>
<keyword evidence="3" id="KW-1185">Reference proteome</keyword>
<evidence type="ECO:0000313" key="2">
    <source>
        <dbReference type="EnsemblPlants" id="Pp3c9_6065V3.1"/>
    </source>
</evidence>
<accession>A0A2K1K286</accession>
<dbReference type="AlphaFoldDB" id="A0A2K1K286"/>
<dbReference type="EnsemblPlants" id="Pp3c9_6065V3.1">
    <property type="protein sequence ID" value="Pp3c9_6065V3.1"/>
    <property type="gene ID" value="Pp3c9_6065"/>
</dbReference>
<dbReference type="Proteomes" id="UP000006727">
    <property type="component" value="Chromosome 9"/>
</dbReference>
<gene>
    <name evidence="1" type="ORF">PHYPA_012360</name>
</gene>